<accession>A0A1Z5KMX9</accession>
<feature type="compositionally biased region" description="Basic and acidic residues" evidence="1">
    <location>
        <begin position="244"/>
        <end position="260"/>
    </location>
</feature>
<comment type="caution">
    <text evidence="2">The sequence shown here is derived from an EMBL/GenBank/DDBJ whole genome shotgun (WGS) entry which is preliminary data.</text>
</comment>
<dbReference type="InParanoid" id="A0A1Z5KMX9"/>
<sequence>MPEQFGKTTTPQRQTKDVDVDAADVSKKKSERRKDADPRGNVVRRKDDGEVGKRQARQPRRRSTGNQPSPVPSEWRESKTPRPFRSSRQGSSRRMQSDVISPQRVRREGASSSARALAPSCRDSPRSARPRCTKTAEASVVASPVIKMRERRSSLPSAASVRSPFKRSRERRPSLSNSTWMNTTLKLDSEAPLLTISEKDDLNKLLTPRRMRRRRTLATSRVETDSSSEEQPIVFAARPSAKKKVAEEEPRERIKTDRRASAVGSSKSAKKVVESPVTNRRSKSATHTSSQSVSPRQRRPSRRRSRSASMQHVPLQSEAVRNVSNGGHRLASASVADTVSKESRSAARTSHSKSPRKSKSSLKEKKLESLGTASDNDDDASINILDNAPDEVDNGEGFFAVRSFIYEQ</sequence>
<feature type="compositionally biased region" description="Polar residues" evidence="1">
    <location>
        <begin position="1"/>
        <end position="13"/>
    </location>
</feature>
<dbReference type="AlphaFoldDB" id="A0A1Z5KMX9"/>
<feature type="compositionally biased region" description="Basic residues" evidence="1">
    <location>
        <begin position="54"/>
        <end position="63"/>
    </location>
</feature>
<keyword evidence="3" id="KW-1185">Reference proteome</keyword>
<feature type="compositionally biased region" description="Basic and acidic residues" evidence="1">
    <location>
        <begin position="14"/>
        <end position="53"/>
    </location>
</feature>
<dbReference type="EMBL" id="BDSP01000255">
    <property type="protein sequence ID" value="GAX27298.1"/>
    <property type="molecule type" value="Genomic_DNA"/>
</dbReference>
<feature type="compositionally biased region" description="Basic residues" evidence="1">
    <location>
        <begin position="350"/>
        <end position="360"/>
    </location>
</feature>
<feature type="compositionally biased region" description="Low complexity" evidence="1">
    <location>
        <begin position="81"/>
        <end position="94"/>
    </location>
</feature>
<organism evidence="2 3">
    <name type="scientific">Fistulifera solaris</name>
    <name type="common">Oleaginous diatom</name>
    <dbReference type="NCBI Taxonomy" id="1519565"/>
    <lineage>
        <taxon>Eukaryota</taxon>
        <taxon>Sar</taxon>
        <taxon>Stramenopiles</taxon>
        <taxon>Ochrophyta</taxon>
        <taxon>Bacillariophyta</taxon>
        <taxon>Bacillariophyceae</taxon>
        <taxon>Bacillariophycidae</taxon>
        <taxon>Naviculales</taxon>
        <taxon>Naviculaceae</taxon>
        <taxon>Fistulifera</taxon>
    </lineage>
</organism>
<gene>
    <name evidence="2" type="ORF">FisN_23Lh133</name>
</gene>
<feature type="region of interest" description="Disordered" evidence="1">
    <location>
        <begin position="1"/>
        <end position="177"/>
    </location>
</feature>
<evidence type="ECO:0000313" key="3">
    <source>
        <dbReference type="Proteomes" id="UP000198406"/>
    </source>
</evidence>
<feature type="compositionally biased region" description="Basic residues" evidence="1">
    <location>
        <begin position="296"/>
        <end position="306"/>
    </location>
</feature>
<dbReference type="Proteomes" id="UP000198406">
    <property type="component" value="Unassembled WGS sequence"/>
</dbReference>
<protein>
    <submittedName>
        <fullName evidence="2">Uncharacterized protein</fullName>
    </submittedName>
</protein>
<feature type="compositionally biased region" description="Basic residues" evidence="1">
    <location>
        <begin position="207"/>
        <end position="216"/>
    </location>
</feature>
<reference evidence="2 3" key="1">
    <citation type="journal article" date="2015" name="Plant Cell">
        <title>Oil accumulation by the oleaginous diatom Fistulifera solaris as revealed by the genome and transcriptome.</title>
        <authorList>
            <person name="Tanaka T."/>
            <person name="Maeda Y."/>
            <person name="Veluchamy A."/>
            <person name="Tanaka M."/>
            <person name="Abida H."/>
            <person name="Marechal E."/>
            <person name="Bowler C."/>
            <person name="Muto M."/>
            <person name="Sunaga Y."/>
            <person name="Tanaka M."/>
            <person name="Yoshino T."/>
            <person name="Taniguchi T."/>
            <person name="Fukuda Y."/>
            <person name="Nemoto M."/>
            <person name="Matsumoto M."/>
            <person name="Wong P.S."/>
            <person name="Aburatani S."/>
            <person name="Fujibuchi W."/>
        </authorList>
    </citation>
    <scope>NUCLEOTIDE SEQUENCE [LARGE SCALE GENOMIC DNA]</scope>
    <source>
        <strain evidence="2 3">JPCC DA0580</strain>
    </source>
</reference>
<proteinExistence type="predicted"/>
<evidence type="ECO:0000256" key="1">
    <source>
        <dbReference type="SAM" id="MobiDB-lite"/>
    </source>
</evidence>
<name>A0A1Z5KMX9_FISSO</name>
<feature type="region of interest" description="Disordered" evidence="1">
    <location>
        <begin position="201"/>
        <end position="388"/>
    </location>
</feature>
<evidence type="ECO:0000313" key="2">
    <source>
        <dbReference type="EMBL" id="GAX27298.1"/>
    </source>
</evidence>